<keyword evidence="2 5" id="KW-0812">Transmembrane</keyword>
<evidence type="ECO:0000256" key="5">
    <source>
        <dbReference type="SAM" id="Phobius"/>
    </source>
</evidence>
<evidence type="ECO:0000256" key="4">
    <source>
        <dbReference type="ARBA" id="ARBA00023136"/>
    </source>
</evidence>
<dbReference type="AlphaFoldDB" id="A0A3M8K9Q2"/>
<evidence type="ECO:0000256" key="3">
    <source>
        <dbReference type="ARBA" id="ARBA00022989"/>
    </source>
</evidence>
<evidence type="ECO:0000259" key="6">
    <source>
        <dbReference type="Pfam" id="PF13515"/>
    </source>
</evidence>
<comment type="caution">
    <text evidence="7">The sequence shown here is derived from an EMBL/GenBank/DDBJ whole genome shotgun (WGS) entry which is preliminary data.</text>
</comment>
<comment type="subcellular location">
    <subcellularLocation>
        <location evidence="1">Membrane</location>
        <topology evidence="1">Multi-pass membrane protein</topology>
    </subcellularLocation>
</comment>
<proteinExistence type="predicted"/>
<dbReference type="OrthoDB" id="5147003at2"/>
<feature type="transmembrane region" description="Helical" evidence="5">
    <location>
        <begin position="142"/>
        <end position="162"/>
    </location>
</feature>
<feature type="transmembrane region" description="Helical" evidence="5">
    <location>
        <begin position="205"/>
        <end position="221"/>
    </location>
</feature>
<keyword evidence="3 5" id="KW-1133">Transmembrane helix</keyword>
<accession>A0A3M8K9Q2</accession>
<evidence type="ECO:0000256" key="2">
    <source>
        <dbReference type="ARBA" id="ARBA00022692"/>
    </source>
</evidence>
<dbReference type="GO" id="GO:0016020">
    <property type="term" value="C:membrane"/>
    <property type="evidence" value="ECO:0007669"/>
    <property type="project" value="UniProtKB-SubCell"/>
</dbReference>
<dbReference type="Pfam" id="PF13515">
    <property type="entry name" value="FUSC_2"/>
    <property type="match status" value="1"/>
</dbReference>
<dbReference type="EMBL" id="PTJO01000001">
    <property type="protein sequence ID" value="RNE49870.1"/>
    <property type="molecule type" value="Genomic_DNA"/>
</dbReference>
<feature type="transmembrane region" description="Helical" evidence="5">
    <location>
        <begin position="228"/>
        <end position="246"/>
    </location>
</feature>
<keyword evidence="4 5" id="KW-0472">Membrane</keyword>
<feature type="transmembrane region" description="Helical" evidence="5">
    <location>
        <begin position="277"/>
        <end position="300"/>
    </location>
</feature>
<organism evidence="7 8">
    <name type="scientific">Corynebacterium alimapuense</name>
    <dbReference type="NCBI Taxonomy" id="1576874"/>
    <lineage>
        <taxon>Bacteria</taxon>
        <taxon>Bacillati</taxon>
        <taxon>Actinomycetota</taxon>
        <taxon>Actinomycetes</taxon>
        <taxon>Mycobacteriales</taxon>
        <taxon>Corynebacteriaceae</taxon>
        <taxon>Corynebacterium</taxon>
    </lineage>
</organism>
<feature type="transmembrane region" description="Helical" evidence="5">
    <location>
        <begin position="174"/>
        <end position="193"/>
    </location>
</feature>
<name>A0A3M8K9Q2_9CORY</name>
<feature type="transmembrane region" description="Helical" evidence="5">
    <location>
        <begin position="42"/>
        <end position="69"/>
    </location>
</feature>
<feature type="domain" description="Integral membrane bound transporter" evidence="6">
    <location>
        <begin position="198"/>
        <end position="319"/>
    </location>
</feature>
<evidence type="ECO:0000256" key="1">
    <source>
        <dbReference type="ARBA" id="ARBA00004141"/>
    </source>
</evidence>
<keyword evidence="8" id="KW-1185">Reference proteome</keyword>
<protein>
    <recommendedName>
        <fullName evidence="6">Integral membrane bound transporter domain-containing protein</fullName>
    </recommendedName>
</protein>
<sequence length="344" mass="36067">MATEKSESTGQLPMMKLSLLGLLLVAPFIALSASPMSDNAALWFFGVLPVIIGLFGGSRLAFGAALLTPTLMGISLLLRDFPLAGAIYMAIVGAAVGFSAMRGWHGMASFSAPLAAFALIGAPEVALASGTVPADSSFRSGLVMVAFIAAGGLWTLLVGRYISAELELHRPPSVSFRVARYFALSLAGMVGVATYVDMQWLHSPASWWIILTLFVVVQPYYAASGRRVVARVVGTLVGAVLALLVVDLLQDYPLAISIVALVLTMVAPVLNMKAPYWGYVSFLTPAVVLQTTGGTDAIVSGTIERAVYTVIGAVAAIIVLTIGHAVVMKRSRTKEGRSAVLHGS</sequence>
<evidence type="ECO:0000313" key="7">
    <source>
        <dbReference type="EMBL" id="RNE49870.1"/>
    </source>
</evidence>
<dbReference type="Proteomes" id="UP000266975">
    <property type="component" value="Unassembled WGS sequence"/>
</dbReference>
<feature type="transmembrane region" description="Helical" evidence="5">
    <location>
        <begin position="81"/>
        <end position="101"/>
    </location>
</feature>
<feature type="transmembrane region" description="Helical" evidence="5">
    <location>
        <begin position="252"/>
        <end position="270"/>
    </location>
</feature>
<dbReference type="InterPro" id="IPR049453">
    <property type="entry name" value="Memb_transporter_dom"/>
</dbReference>
<feature type="transmembrane region" description="Helical" evidence="5">
    <location>
        <begin position="306"/>
        <end position="327"/>
    </location>
</feature>
<gene>
    <name evidence="7" type="ORF">C5L39_00390</name>
</gene>
<evidence type="ECO:0000313" key="8">
    <source>
        <dbReference type="Proteomes" id="UP000266975"/>
    </source>
</evidence>
<reference evidence="7 8" key="1">
    <citation type="submission" date="2018-02" db="EMBL/GenBank/DDBJ databases">
        <title>Corynebacterium alimpuense sp. nov., a marine obligate actinomycete isolated from sediments of Valparaiso bay, Chile.</title>
        <authorList>
            <person name="Claverias F."/>
            <person name="Gonzales-Siles L."/>
            <person name="Salva-Serra F."/>
            <person name="Inganaes E."/>
            <person name="Molin K."/>
            <person name="Cumsille A."/>
            <person name="Undabarrena A."/>
            <person name="Couve E."/>
            <person name="Moore E.R.B."/>
            <person name="Gomila M."/>
            <person name="Camara B."/>
        </authorList>
    </citation>
    <scope>NUCLEOTIDE SEQUENCE [LARGE SCALE GENOMIC DNA]</scope>
    <source>
        <strain evidence="7 8">CCUG 69366</strain>
    </source>
</reference>